<feature type="domain" description="COMM" evidence="1">
    <location>
        <begin position="579"/>
        <end position="646"/>
    </location>
</feature>
<keyword evidence="3" id="KW-1185">Reference proteome</keyword>
<dbReference type="Gene3D" id="1.25.40.20">
    <property type="entry name" value="Ankyrin repeat-containing domain"/>
    <property type="match status" value="1"/>
</dbReference>
<dbReference type="InterPro" id="IPR029071">
    <property type="entry name" value="Ubiquitin-like_domsf"/>
</dbReference>
<dbReference type="EMBL" id="JAIPUX010001880">
    <property type="protein sequence ID" value="KAH0624069.1"/>
    <property type="molecule type" value="Genomic_DNA"/>
</dbReference>
<sequence length="655" mass="74887">MIKDYFHVPISEDKQGRRYLELMYAGAVLKDSWILADVGISVSSMIKCVLKEEDKPILYVYNAITHEKVSIMGRIYLLASKVSQLKTLVTLKCGFPNSIYCLRTSEGKEMYDCNTLSDYQLDIGATLHLDVWDGWKEFLTACLLGNTPKVQYYLSKEEPVLKYQKRVALYMAAFFGHLQLSVWLLKQGTRPTEAVGVHPYREWCHENNHPDVTKCPVHAAAEAGQLMMLKAFVNYSVLCLECQTSTGQTPLQLCIQHRHKDCVLYLVTKIWSVVSYPNFSLPMKIYIKLKLWVLKVQNNIHMKKRCNQSATFRTRVGDIVLVDGFTKPKMTSRGFYSAKIKDADSRGCKLPSLNHQFQHEKVACGGSRISKRYFQGTNVKLPPVIDGNKRADIQKHQQKKNTKRKNNHLSNEDYMDQTMCLTRVPLPPAPVLKPFYYYSIPNAKFLLNPSLETFSEHSGRTPRENAIYCLAIASLNTDFVSEFGRIAVEFLRKGINPKIYEGAARKLNVSSETIQHGVEGLTYLLTESSKLMISEIDFQDSILGLGFPEELNALLLHLYLDNRKEIRSILSELAPKLPSYHNLEWRLDVQLASRSLRQQIKPVVTLKLHLNQNGNQTTQILQTDPATLLHLIQQLEQALGEMKTNHCRRIVRNIK</sequence>
<evidence type="ECO:0000313" key="3">
    <source>
        <dbReference type="Proteomes" id="UP000826234"/>
    </source>
</evidence>
<dbReference type="SUPFAM" id="SSF48403">
    <property type="entry name" value="Ankyrin repeat"/>
    <property type="match status" value="1"/>
</dbReference>
<dbReference type="PANTHER" id="PTHR46885">
    <property type="entry name" value="PROTEIN ANKUB1"/>
    <property type="match status" value="1"/>
</dbReference>
<evidence type="ECO:0000259" key="1">
    <source>
        <dbReference type="PROSITE" id="PS51269"/>
    </source>
</evidence>
<dbReference type="InterPro" id="IPR042788">
    <property type="entry name" value="ANKUB1"/>
</dbReference>
<dbReference type="Proteomes" id="UP000826234">
    <property type="component" value="Unassembled WGS sequence"/>
</dbReference>
<comment type="caution">
    <text evidence="2">The sequence shown here is derived from an EMBL/GenBank/DDBJ whole genome shotgun (WGS) entry which is preliminary data.</text>
</comment>
<dbReference type="Pfam" id="PF07258">
    <property type="entry name" value="COMM_domain"/>
    <property type="match status" value="1"/>
</dbReference>
<accession>A0ABQ7T356</accession>
<organism evidence="2 3">
    <name type="scientific">Phrynosoma platyrhinos</name>
    <name type="common">Desert horned lizard</name>
    <dbReference type="NCBI Taxonomy" id="52577"/>
    <lineage>
        <taxon>Eukaryota</taxon>
        <taxon>Metazoa</taxon>
        <taxon>Chordata</taxon>
        <taxon>Craniata</taxon>
        <taxon>Vertebrata</taxon>
        <taxon>Euteleostomi</taxon>
        <taxon>Lepidosauria</taxon>
        <taxon>Squamata</taxon>
        <taxon>Bifurcata</taxon>
        <taxon>Unidentata</taxon>
        <taxon>Episquamata</taxon>
        <taxon>Toxicofera</taxon>
        <taxon>Iguania</taxon>
        <taxon>Phrynosomatidae</taxon>
        <taxon>Phrynosomatinae</taxon>
        <taxon>Phrynosoma</taxon>
    </lineage>
</organism>
<evidence type="ECO:0000313" key="2">
    <source>
        <dbReference type="EMBL" id="KAH0624069.1"/>
    </source>
</evidence>
<dbReference type="InterPro" id="IPR036770">
    <property type="entry name" value="Ankyrin_rpt-contain_sf"/>
</dbReference>
<dbReference type="CDD" id="cd17051">
    <property type="entry name" value="Ubl2_ANKUB1"/>
    <property type="match status" value="1"/>
</dbReference>
<dbReference type="InterPro" id="IPR017920">
    <property type="entry name" value="COMM"/>
</dbReference>
<dbReference type="SMART" id="SM00248">
    <property type="entry name" value="ANK"/>
    <property type="match status" value="2"/>
</dbReference>
<dbReference type="PROSITE" id="PS51269">
    <property type="entry name" value="COMM"/>
    <property type="match status" value="1"/>
</dbReference>
<name>A0ABQ7T356_PHRPL</name>
<reference evidence="2 3" key="1">
    <citation type="journal article" date="2022" name="Gigascience">
        <title>A chromosome-level genome assembly and annotation of the desert horned lizard, Phrynosoma platyrhinos, provides insight into chromosomal rearrangements among reptiles.</title>
        <authorList>
            <person name="Koochekian N."/>
            <person name="Ascanio A."/>
            <person name="Farleigh K."/>
            <person name="Card D.C."/>
            <person name="Schield D.R."/>
            <person name="Castoe T.A."/>
            <person name="Jezkova T."/>
        </authorList>
    </citation>
    <scope>NUCLEOTIDE SEQUENCE [LARGE SCALE GENOMIC DNA]</scope>
    <source>
        <strain evidence="2">NK-2021</strain>
    </source>
</reference>
<dbReference type="Pfam" id="PF12796">
    <property type="entry name" value="Ank_2"/>
    <property type="match status" value="1"/>
</dbReference>
<dbReference type="CDD" id="cd04750">
    <property type="entry name" value="Commd2"/>
    <property type="match status" value="1"/>
</dbReference>
<dbReference type="PANTHER" id="PTHR46885:SF1">
    <property type="entry name" value="PROTEIN ANKUB1"/>
    <property type="match status" value="1"/>
</dbReference>
<dbReference type="SUPFAM" id="SSF54236">
    <property type="entry name" value="Ubiquitin-like"/>
    <property type="match status" value="1"/>
</dbReference>
<proteinExistence type="predicted"/>
<dbReference type="InterPro" id="IPR037354">
    <property type="entry name" value="Commd2"/>
</dbReference>
<gene>
    <name evidence="2" type="ORF">JD844_007399</name>
</gene>
<protein>
    <recommendedName>
        <fullName evidence="1">COMM domain-containing protein</fullName>
    </recommendedName>
</protein>
<dbReference type="InterPro" id="IPR002110">
    <property type="entry name" value="Ankyrin_rpt"/>
</dbReference>